<dbReference type="InterPro" id="IPR043502">
    <property type="entry name" value="DNA/RNA_pol_sf"/>
</dbReference>
<dbReference type="Gene3D" id="4.10.60.10">
    <property type="entry name" value="Zinc finger, CCHC-type"/>
    <property type="match status" value="1"/>
</dbReference>
<evidence type="ECO:0000256" key="1">
    <source>
        <dbReference type="ARBA" id="ARBA00012493"/>
    </source>
</evidence>
<evidence type="ECO:0000259" key="10">
    <source>
        <dbReference type="PROSITE" id="PS50994"/>
    </source>
</evidence>
<sequence length="1232" mass="138464">MERLLRPERFEGSQDTTPAQWTHWLRTFSNFVQSITPAPDKLKLLTNYISPEAYSYITDCTTYEEAIKIMKDVYVKPKNIIYARHQLATRRQLPSESIDTYFRSLKLLSKDCEFKQVTADTYTQEAIRDSFIAGLAFPVIRQRLLEKESLTLNEAVQLARSLDTAQRNAEGYSSSSVTGNLTVAAAAAAAAAVDITTTSPACSTTETSAAASLVGKCYFCGGRRHPRFSCPARASVCHKCAKKGHFAGVCRSSNRGKPRISSTSAAAVFGSTESTSFSTHPCDHCALTPVTDAPVLASVAMPLCSTIPVNVNGLQVNSLIDSGSTISFIHPEVVKSLNIPVHPSKSNITLAASQISTTFGHCFANLTVKDNYYPQIKLSVLPQLCSRIILGQDFMEKHQAVEFTLCGSLPKLTICGVACMNIDSPSLFPNLSPDIKPISTHTRKFTRSDEEFVRSEIQSLLHAGIIEKSQSPWRAQVHVTKDERHKQRMVVDYSRTINRFTLLDAYPMPRIHDLIHKMAKYRIFSKMDLKSAYYQVPLRESEKQYTAFEADGQLFQFNRIPFGLTNSVAVFQRVVDSIIADCGLEATYAYIDDVIICGEGKEDHDRNLQRFKEAVSKYNLSLNFNKCLYNQNEITYLGYCISNGSLRPDPDRIKPLVDLPIPDNLPSLKRALGLFSYYSIWIEDYSKRIQPLLHSYSFPLCSEAIKCFRALKEEISKASVYAFDEDLPLQIETDASSVSIAATLSQLGRPVAFFSRTLNNSERLQPAIEREAAAIIEAVRKWRLFVIGRRFTIVTDQQAISFMFSSSHSSKIKNDKILRWRLELSEYLFDIKYRPGSENVPCDTLSRVCSAARSNPVSLEEIHTSLCHPGITRLHHFVKIKNLAFSLEDVKKICSQCKACSELKPKFFKPPASNLIRAMRPFDRISVDFTGPKPSATKNKYLLVMIDEYSRFPFAFPCSDMSAQTVIACFRKLFSLFGCPSAVHSDRGTQFMSKEVSEFLMSHGVVMSHSTPYHPTGNAQCEREIGTIWKSVRLALRSHKLPECQWELVLDTVLHSIRSLLCTATNQTPHERLFAFPRKSFNGYSLPTWLTAPGPALLRKFVRTSKSDPLVEEVDLESANPYYAHIRYPDGRQSTVSTKDLAPTQQDRKPGQEDSQETRDLTPSVEATVPSEDTDRDSRRETSGINNPVPDHQEYLGTKDSYEPDSLPSSVNKVESPRRSTRVRKTPDRYGY</sequence>
<dbReference type="Pfam" id="PF00078">
    <property type="entry name" value="RVT_1"/>
    <property type="match status" value="1"/>
</dbReference>
<dbReference type="PROSITE" id="PS50878">
    <property type="entry name" value="RT_POL"/>
    <property type="match status" value="1"/>
</dbReference>
<keyword evidence="2" id="KW-0808">Transferase</keyword>
<dbReference type="CDD" id="cd01647">
    <property type="entry name" value="RT_LTR"/>
    <property type="match status" value="1"/>
</dbReference>
<gene>
    <name evidence="11" type="ORF">Pcinc_000424</name>
</gene>
<dbReference type="GO" id="GO:0016787">
    <property type="term" value="F:hydrolase activity"/>
    <property type="evidence" value="ECO:0007669"/>
    <property type="project" value="UniProtKB-KW"/>
</dbReference>
<dbReference type="Pfam" id="PF00665">
    <property type="entry name" value="rve"/>
    <property type="match status" value="1"/>
</dbReference>
<dbReference type="InterPro" id="IPR001584">
    <property type="entry name" value="Integrase_cat-core"/>
</dbReference>
<evidence type="ECO:0000313" key="12">
    <source>
        <dbReference type="Proteomes" id="UP001286313"/>
    </source>
</evidence>
<dbReference type="InterPro" id="IPR050951">
    <property type="entry name" value="Retrovirus_Pol_polyprotein"/>
</dbReference>
<dbReference type="Gene3D" id="2.40.70.10">
    <property type="entry name" value="Acid Proteases"/>
    <property type="match status" value="1"/>
</dbReference>
<dbReference type="PANTHER" id="PTHR37984">
    <property type="entry name" value="PROTEIN CBG26694"/>
    <property type="match status" value="1"/>
</dbReference>
<protein>
    <recommendedName>
        <fullName evidence="1">RNA-directed DNA polymerase</fullName>
        <ecNumber evidence="1">2.7.7.49</ecNumber>
    </recommendedName>
</protein>
<evidence type="ECO:0000256" key="7">
    <source>
        <dbReference type="ARBA" id="ARBA00022918"/>
    </source>
</evidence>
<dbReference type="AlphaFoldDB" id="A0AAE1L4C3"/>
<dbReference type="InterPro" id="IPR001878">
    <property type="entry name" value="Znf_CCHC"/>
</dbReference>
<keyword evidence="3" id="KW-0548">Nucleotidyltransferase</keyword>
<evidence type="ECO:0000256" key="4">
    <source>
        <dbReference type="ARBA" id="ARBA00022722"/>
    </source>
</evidence>
<evidence type="ECO:0000256" key="6">
    <source>
        <dbReference type="ARBA" id="ARBA00022801"/>
    </source>
</evidence>
<dbReference type="CDD" id="cd00303">
    <property type="entry name" value="retropepsin_like"/>
    <property type="match status" value="1"/>
</dbReference>
<dbReference type="SUPFAM" id="SSF53098">
    <property type="entry name" value="Ribonuclease H-like"/>
    <property type="match status" value="1"/>
</dbReference>
<keyword evidence="6" id="KW-0378">Hydrolase</keyword>
<evidence type="ECO:0000256" key="5">
    <source>
        <dbReference type="ARBA" id="ARBA00022759"/>
    </source>
</evidence>
<evidence type="ECO:0000256" key="3">
    <source>
        <dbReference type="ARBA" id="ARBA00022695"/>
    </source>
</evidence>
<reference evidence="11" key="1">
    <citation type="submission" date="2023-10" db="EMBL/GenBank/DDBJ databases">
        <title>Genome assemblies of two species of porcelain crab, Petrolisthes cinctipes and Petrolisthes manimaculis (Anomura: Porcellanidae).</title>
        <authorList>
            <person name="Angst P."/>
        </authorList>
    </citation>
    <scope>NUCLEOTIDE SEQUENCE</scope>
    <source>
        <strain evidence="11">PB745_01</strain>
        <tissue evidence="11">Gill</tissue>
    </source>
</reference>
<dbReference type="PANTHER" id="PTHR37984:SF5">
    <property type="entry name" value="PROTEIN NYNRIN-LIKE"/>
    <property type="match status" value="1"/>
</dbReference>
<dbReference type="InterPro" id="IPR036875">
    <property type="entry name" value="Znf_CCHC_sf"/>
</dbReference>
<dbReference type="InterPro" id="IPR041373">
    <property type="entry name" value="RT_RNaseH"/>
</dbReference>
<dbReference type="PROSITE" id="PS50994">
    <property type="entry name" value="INTEGRASE"/>
    <property type="match status" value="1"/>
</dbReference>
<keyword evidence="4" id="KW-0540">Nuclease</keyword>
<dbReference type="SUPFAM" id="SSF56672">
    <property type="entry name" value="DNA/RNA polymerases"/>
    <property type="match status" value="1"/>
</dbReference>
<accession>A0AAE1L4C3</accession>
<dbReference type="Pfam" id="PF13975">
    <property type="entry name" value="gag-asp_proteas"/>
    <property type="match status" value="1"/>
</dbReference>
<dbReference type="GO" id="GO:0003964">
    <property type="term" value="F:RNA-directed DNA polymerase activity"/>
    <property type="evidence" value="ECO:0007669"/>
    <property type="project" value="UniProtKB-KW"/>
</dbReference>
<dbReference type="Proteomes" id="UP001286313">
    <property type="component" value="Unassembled WGS sequence"/>
</dbReference>
<evidence type="ECO:0000256" key="8">
    <source>
        <dbReference type="SAM" id="MobiDB-lite"/>
    </source>
</evidence>
<dbReference type="GO" id="GO:0015074">
    <property type="term" value="P:DNA integration"/>
    <property type="evidence" value="ECO:0007669"/>
    <property type="project" value="InterPro"/>
</dbReference>
<dbReference type="GO" id="GO:0042575">
    <property type="term" value="C:DNA polymerase complex"/>
    <property type="evidence" value="ECO:0007669"/>
    <property type="project" value="UniProtKB-ARBA"/>
</dbReference>
<dbReference type="SMART" id="SM00343">
    <property type="entry name" value="ZnF_C2HC"/>
    <property type="match status" value="2"/>
</dbReference>
<feature type="region of interest" description="Disordered" evidence="8">
    <location>
        <begin position="1126"/>
        <end position="1232"/>
    </location>
</feature>
<dbReference type="InterPro" id="IPR036397">
    <property type="entry name" value="RNaseH_sf"/>
</dbReference>
<dbReference type="InterPro" id="IPR012337">
    <property type="entry name" value="RNaseH-like_sf"/>
</dbReference>
<comment type="caution">
    <text evidence="11">The sequence shown here is derived from an EMBL/GenBank/DDBJ whole genome shotgun (WGS) entry which is preliminary data.</text>
</comment>
<dbReference type="Gene3D" id="3.30.70.270">
    <property type="match status" value="2"/>
</dbReference>
<dbReference type="Gene3D" id="3.30.420.10">
    <property type="entry name" value="Ribonuclease H-like superfamily/Ribonuclease H"/>
    <property type="match status" value="1"/>
</dbReference>
<evidence type="ECO:0000313" key="11">
    <source>
        <dbReference type="EMBL" id="KAK3895806.1"/>
    </source>
</evidence>
<dbReference type="GO" id="GO:0008270">
    <property type="term" value="F:zinc ion binding"/>
    <property type="evidence" value="ECO:0007669"/>
    <property type="project" value="InterPro"/>
</dbReference>
<dbReference type="GO" id="GO:0003676">
    <property type="term" value="F:nucleic acid binding"/>
    <property type="evidence" value="ECO:0007669"/>
    <property type="project" value="InterPro"/>
</dbReference>
<feature type="domain" description="Integrase catalytic" evidence="10">
    <location>
        <begin position="917"/>
        <end position="1077"/>
    </location>
</feature>
<proteinExistence type="predicted"/>
<feature type="compositionally biased region" description="Basic and acidic residues" evidence="8">
    <location>
        <begin position="1146"/>
        <end position="1160"/>
    </location>
</feature>
<dbReference type="InterPro" id="IPR021109">
    <property type="entry name" value="Peptidase_aspartic_dom_sf"/>
</dbReference>
<keyword evidence="5" id="KW-0255">Endonuclease</keyword>
<dbReference type="SUPFAM" id="SSF57756">
    <property type="entry name" value="Retrovirus zinc finger-like domains"/>
    <property type="match status" value="1"/>
</dbReference>
<dbReference type="EC" id="2.7.7.49" evidence="1"/>
<evidence type="ECO:0000259" key="9">
    <source>
        <dbReference type="PROSITE" id="PS50878"/>
    </source>
</evidence>
<organism evidence="11 12">
    <name type="scientific">Petrolisthes cinctipes</name>
    <name type="common">Flat porcelain crab</name>
    <dbReference type="NCBI Taxonomy" id="88211"/>
    <lineage>
        <taxon>Eukaryota</taxon>
        <taxon>Metazoa</taxon>
        <taxon>Ecdysozoa</taxon>
        <taxon>Arthropoda</taxon>
        <taxon>Crustacea</taxon>
        <taxon>Multicrustacea</taxon>
        <taxon>Malacostraca</taxon>
        <taxon>Eumalacostraca</taxon>
        <taxon>Eucarida</taxon>
        <taxon>Decapoda</taxon>
        <taxon>Pleocyemata</taxon>
        <taxon>Anomura</taxon>
        <taxon>Galatheoidea</taxon>
        <taxon>Porcellanidae</taxon>
        <taxon>Petrolisthes</taxon>
    </lineage>
</organism>
<dbReference type="Pfam" id="PF17917">
    <property type="entry name" value="RT_RNaseH"/>
    <property type="match status" value="1"/>
</dbReference>
<feature type="domain" description="Reverse transcriptase" evidence="9">
    <location>
        <begin position="447"/>
        <end position="641"/>
    </location>
</feature>
<dbReference type="InterPro" id="IPR000477">
    <property type="entry name" value="RT_dom"/>
</dbReference>
<dbReference type="CDD" id="cd09274">
    <property type="entry name" value="RNase_HI_RT_Ty3"/>
    <property type="match status" value="1"/>
</dbReference>
<keyword evidence="12" id="KW-1185">Reference proteome</keyword>
<dbReference type="SUPFAM" id="SSF50630">
    <property type="entry name" value="Acid proteases"/>
    <property type="match status" value="1"/>
</dbReference>
<dbReference type="InterPro" id="IPR043128">
    <property type="entry name" value="Rev_trsase/Diguanyl_cyclase"/>
</dbReference>
<dbReference type="EMBL" id="JAWQEG010000030">
    <property type="protein sequence ID" value="KAK3895806.1"/>
    <property type="molecule type" value="Genomic_DNA"/>
</dbReference>
<dbReference type="Gene3D" id="3.10.10.10">
    <property type="entry name" value="HIV Type 1 Reverse Transcriptase, subunit A, domain 1"/>
    <property type="match status" value="1"/>
</dbReference>
<dbReference type="GO" id="GO:0004519">
    <property type="term" value="F:endonuclease activity"/>
    <property type="evidence" value="ECO:0007669"/>
    <property type="project" value="UniProtKB-KW"/>
</dbReference>
<name>A0AAE1L4C3_PETCI</name>
<evidence type="ECO:0000256" key="2">
    <source>
        <dbReference type="ARBA" id="ARBA00022679"/>
    </source>
</evidence>
<keyword evidence="7" id="KW-0695">RNA-directed DNA polymerase</keyword>